<evidence type="ECO:0000256" key="1">
    <source>
        <dbReference type="ARBA" id="ARBA00004202"/>
    </source>
</evidence>
<dbReference type="PROSITE" id="PS50893">
    <property type="entry name" value="ABC_TRANSPORTER_2"/>
    <property type="match status" value="1"/>
</dbReference>
<evidence type="ECO:0000256" key="9">
    <source>
        <dbReference type="ARBA" id="ARBA00023136"/>
    </source>
</evidence>
<evidence type="ECO:0000256" key="7">
    <source>
        <dbReference type="ARBA" id="ARBA00022840"/>
    </source>
</evidence>
<dbReference type="InterPro" id="IPR027417">
    <property type="entry name" value="P-loop_NTPase"/>
</dbReference>
<evidence type="ECO:0000256" key="2">
    <source>
        <dbReference type="ARBA" id="ARBA00005417"/>
    </source>
</evidence>
<dbReference type="AlphaFoldDB" id="A0A1T5JDK5"/>
<dbReference type="PANTHER" id="PTHR43553:SF23">
    <property type="entry name" value="ABC TRANSPORTER ATP-BINDING COMPONENT"/>
    <property type="match status" value="1"/>
</dbReference>
<dbReference type="InterPro" id="IPR003439">
    <property type="entry name" value="ABC_transporter-like_ATP-bd"/>
</dbReference>
<dbReference type="InterPro" id="IPR015856">
    <property type="entry name" value="ABC_transpr_CbiO/EcfA_su"/>
</dbReference>
<dbReference type="CDD" id="cd03225">
    <property type="entry name" value="ABC_cobalt_CbiO_domain1"/>
    <property type="match status" value="1"/>
</dbReference>
<evidence type="ECO:0000256" key="4">
    <source>
        <dbReference type="ARBA" id="ARBA00022475"/>
    </source>
</evidence>
<dbReference type="RefSeq" id="WP_139380254.1">
    <property type="nucleotide sequence ID" value="NZ_FUZT01000002.1"/>
</dbReference>
<dbReference type="InterPro" id="IPR003593">
    <property type="entry name" value="AAA+_ATPase"/>
</dbReference>
<dbReference type="GO" id="GO:0043190">
    <property type="term" value="C:ATP-binding cassette (ABC) transporter complex"/>
    <property type="evidence" value="ECO:0007669"/>
    <property type="project" value="TreeGrafter"/>
</dbReference>
<comment type="function">
    <text evidence="10">Probably part of an ABC transporter complex. Responsible for energy coupling to the transport system.</text>
</comment>
<evidence type="ECO:0000256" key="10">
    <source>
        <dbReference type="ARBA" id="ARBA00025157"/>
    </source>
</evidence>
<comment type="similarity">
    <text evidence="2">Belongs to the ABC transporter superfamily.</text>
</comment>
<feature type="domain" description="ABC transporter" evidence="11">
    <location>
        <begin position="5"/>
        <end position="228"/>
    </location>
</feature>
<evidence type="ECO:0000313" key="12">
    <source>
        <dbReference type="EMBL" id="SKC49283.1"/>
    </source>
</evidence>
<keyword evidence="3" id="KW-0813">Transport</keyword>
<comment type="subcellular location">
    <subcellularLocation>
        <location evidence="1">Cell membrane</location>
        <topology evidence="1">Peripheral membrane protein</topology>
    </subcellularLocation>
</comment>
<dbReference type="GO" id="GO:0042626">
    <property type="term" value="F:ATPase-coupled transmembrane transporter activity"/>
    <property type="evidence" value="ECO:0007669"/>
    <property type="project" value="TreeGrafter"/>
</dbReference>
<dbReference type="SUPFAM" id="SSF52540">
    <property type="entry name" value="P-loop containing nucleoside triphosphate hydrolases"/>
    <property type="match status" value="1"/>
</dbReference>
<evidence type="ECO:0000256" key="3">
    <source>
        <dbReference type="ARBA" id="ARBA00022448"/>
    </source>
</evidence>
<evidence type="ECO:0000256" key="5">
    <source>
        <dbReference type="ARBA" id="ARBA00022737"/>
    </source>
</evidence>
<organism evidence="12 13">
    <name type="scientific">Maledivibacter halophilus</name>
    <dbReference type="NCBI Taxonomy" id="36842"/>
    <lineage>
        <taxon>Bacteria</taxon>
        <taxon>Bacillati</taxon>
        <taxon>Bacillota</taxon>
        <taxon>Clostridia</taxon>
        <taxon>Peptostreptococcales</taxon>
        <taxon>Caminicellaceae</taxon>
        <taxon>Maledivibacter</taxon>
    </lineage>
</organism>
<evidence type="ECO:0000256" key="6">
    <source>
        <dbReference type="ARBA" id="ARBA00022741"/>
    </source>
</evidence>
<proteinExistence type="inferred from homology"/>
<dbReference type="PROSITE" id="PS00211">
    <property type="entry name" value="ABC_TRANSPORTER_1"/>
    <property type="match status" value="1"/>
</dbReference>
<gene>
    <name evidence="12" type="ORF">SAMN02194393_01103</name>
</gene>
<keyword evidence="4" id="KW-1003">Cell membrane</keyword>
<keyword evidence="6" id="KW-0547">Nucleotide-binding</keyword>
<dbReference type="Gene3D" id="3.40.50.300">
    <property type="entry name" value="P-loop containing nucleotide triphosphate hydrolases"/>
    <property type="match status" value="1"/>
</dbReference>
<dbReference type="PANTHER" id="PTHR43553">
    <property type="entry name" value="HEAVY METAL TRANSPORTER"/>
    <property type="match status" value="1"/>
</dbReference>
<dbReference type="SMART" id="SM00382">
    <property type="entry name" value="AAA"/>
    <property type="match status" value="1"/>
</dbReference>
<evidence type="ECO:0000313" key="13">
    <source>
        <dbReference type="Proteomes" id="UP000190285"/>
    </source>
</evidence>
<dbReference type="GO" id="GO:0005524">
    <property type="term" value="F:ATP binding"/>
    <property type="evidence" value="ECO:0007669"/>
    <property type="project" value="UniProtKB-KW"/>
</dbReference>
<dbReference type="EMBL" id="FUZT01000002">
    <property type="protein sequence ID" value="SKC49283.1"/>
    <property type="molecule type" value="Genomic_DNA"/>
</dbReference>
<reference evidence="12 13" key="1">
    <citation type="submission" date="2017-02" db="EMBL/GenBank/DDBJ databases">
        <authorList>
            <person name="Peterson S.W."/>
        </authorList>
    </citation>
    <scope>NUCLEOTIDE SEQUENCE [LARGE SCALE GENOMIC DNA]</scope>
    <source>
        <strain evidence="12 13">M1</strain>
    </source>
</reference>
<dbReference type="Proteomes" id="UP000190285">
    <property type="component" value="Unassembled WGS sequence"/>
</dbReference>
<keyword evidence="5" id="KW-0677">Repeat</keyword>
<dbReference type="Pfam" id="PF00005">
    <property type="entry name" value="ABC_tran"/>
    <property type="match status" value="1"/>
</dbReference>
<keyword evidence="9" id="KW-0472">Membrane</keyword>
<dbReference type="InterPro" id="IPR017871">
    <property type="entry name" value="ABC_transporter-like_CS"/>
</dbReference>
<keyword evidence="13" id="KW-1185">Reference proteome</keyword>
<keyword evidence="7 12" id="KW-0067">ATP-binding</keyword>
<evidence type="ECO:0000256" key="8">
    <source>
        <dbReference type="ARBA" id="ARBA00022967"/>
    </source>
</evidence>
<name>A0A1T5JDK5_9FIRM</name>
<evidence type="ECO:0000259" key="11">
    <source>
        <dbReference type="PROSITE" id="PS50893"/>
    </source>
</evidence>
<dbReference type="OrthoDB" id="501320at2"/>
<accession>A0A1T5JDK5</accession>
<dbReference type="STRING" id="36842.SAMN02194393_01103"/>
<dbReference type="GO" id="GO:0016887">
    <property type="term" value="F:ATP hydrolysis activity"/>
    <property type="evidence" value="ECO:0007669"/>
    <property type="project" value="InterPro"/>
</dbReference>
<keyword evidence="8" id="KW-1278">Translocase</keyword>
<protein>
    <submittedName>
        <fullName evidence="12">Energy-coupling factor transport system ATP-binding protein</fullName>
    </submittedName>
</protein>
<dbReference type="InterPro" id="IPR050095">
    <property type="entry name" value="ECF_ABC_transporter_ATP-bd"/>
</dbReference>
<sequence>MILAVEIENLKFKYKGQKDFILKGINLKVEKGEVLAIVGLSGNGKSTLCYSLNGIIPNVFDGDLDGIVKVFGENIKDMDKSKLMSAIGVVFQDPDTQLFSPTVEDEIAFGPENLCVPREEIGRRIDQVLKLTGIEKYRRENPNNLSGGEKQLVALGAVLSLEPKILVFDEAMAQVDDNGKKRIKGVIKKLKEDGKTIIMIEHDFNNLDIADRVVLLKDGKLHKFEGEL</sequence>